<evidence type="ECO:0000256" key="4">
    <source>
        <dbReference type="ARBA" id="ARBA00012483"/>
    </source>
</evidence>
<feature type="domain" description="RING-type" evidence="16">
    <location>
        <begin position="115"/>
        <end position="157"/>
    </location>
</feature>
<evidence type="ECO:0000256" key="8">
    <source>
        <dbReference type="ARBA" id="ARBA00022771"/>
    </source>
</evidence>
<evidence type="ECO:0000256" key="9">
    <source>
        <dbReference type="ARBA" id="ARBA00022786"/>
    </source>
</evidence>
<dbReference type="CDD" id="cd16461">
    <property type="entry name" value="RING-H2_EL5-like"/>
    <property type="match status" value="1"/>
</dbReference>
<dbReference type="SUPFAM" id="SSF57850">
    <property type="entry name" value="RING/U-box"/>
    <property type="match status" value="1"/>
</dbReference>
<evidence type="ECO:0000256" key="6">
    <source>
        <dbReference type="ARBA" id="ARBA00022692"/>
    </source>
</evidence>
<dbReference type="GO" id="GO:0016020">
    <property type="term" value="C:membrane"/>
    <property type="evidence" value="ECO:0007669"/>
    <property type="project" value="UniProtKB-SubCell"/>
</dbReference>
<evidence type="ECO:0000259" key="16">
    <source>
        <dbReference type="PROSITE" id="PS50089"/>
    </source>
</evidence>
<keyword evidence="5" id="KW-0808">Transferase</keyword>
<dbReference type="InterPro" id="IPR044600">
    <property type="entry name" value="ATL1/ATL16-like"/>
</dbReference>
<dbReference type="FunFam" id="3.30.40.10:FF:000187">
    <property type="entry name" value="E3 ubiquitin-protein ligase ATL6"/>
    <property type="match status" value="1"/>
</dbReference>
<comment type="pathway">
    <text evidence="3">Protein modification; protein ubiquitination.</text>
</comment>
<evidence type="ECO:0000313" key="18">
    <source>
        <dbReference type="Proteomes" id="UP000825935"/>
    </source>
</evidence>
<evidence type="ECO:0000256" key="10">
    <source>
        <dbReference type="ARBA" id="ARBA00022833"/>
    </source>
</evidence>
<dbReference type="GO" id="GO:0016567">
    <property type="term" value="P:protein ubiquitination"/>
    <property type="evidence" value="ECO:0007669"/>
    <property type="project" value="InterPro"/>
</dbReference>
<dbReference type="PROSITE" id="PS50089">
    <property type="entry name" value="ZF_RING_2"/>
    <property type="match status" value="1"/>
</dbReference>
<dbReference type="GO" id="GO:0061630">
    <property type="term" value="F:ubiquitin protein ligase activity"/>
    <property type="evidence" value="ECO:0007669"/>
    <property type="project" value="UniProtKB-EC"/>
</dbReference>
<dbReference type="Proteomes" id="UP000825935">
    <property type="component" value="Chromosome 22"/>
</dbReference>
<keyword evidence="6 15" id="KW-0812">Transmembrane</keyword>
<evidence type="ECO:0000256" key="2">
    <source>
        <dbReference type="ARBA" id="ARBA00004167"/>
    </source>
</evidence>
<feature type="region of interest" description="Disordered" evidence="14">
    <location>
        <begin position="199"/>
        <end position="224"/>
    </location>
</feature>
<keyword evidence="11 15" id="KW-1133">Transmembrane helix</keyword>
<proteinExistence type="predicted"/>
<evidence type="ECO:0000256" key="12">
    <source>
        <dbReference type="ARBA" id="ARBA00023136"/>
    </source>
</evidence>
<evidence type="ECO:0000256" key="13">
    <source>
        <dbReference type="PROSITE-ProRule" id="PRU00175"/>
    </source>
</evidence>
<keyword evidence="7" id="KW-0479">Metal-binding</keyword>
<feature type="transmembrane region" description="Helical" evidence="15">
    <location>
        <begin position="26"/>
        <end position="47"/>
    </location>
</feature>
<dbReference type="Gene3D" id="3.30.40.10">
    <property type="entry name" value="Zinc/RING finger domain, C3HC4 (zinc finger)"/>
    <property type="match status" value="1"/>
</dbReference>
<evidence type="ECO:0000256" key="14">
    <source>
        <dbReference type="SAM" id="MobiDB-lite"/>
    </source>
</evidence>
<dbReference type="Pfam" id="PF13639">
    <property type="entry name" value="zf-RING_2"/>
    <property type="match status" value="1"/>
</dbReference>
<evidence type="ECO:0000256" key="11">
    <source>
        <dbReference type="ARBA" id="ARBA00022989"/>
    </source>
</evidence>
<evidence type="ECO:0000313" key="17">
    <source>
        <dbReference type="EMBL" id="KAH7307481.1"/>
    </source>
</evidence>
<reference evidence="17" key="1">
    <citation type="submission" date="2021-08" db="EMBL/GenBank/DDBJ databases">
        <title>WGS assembly of Ceratopteris richardii.</title>
        <authorList>
            <person name="Marchant D.B."/>
            <person name="Chen G."/>
            <person name="Jenkins J."/>
            <person name="Shu S."/>
            <person name="Leebens-Mack J."/>
            <person name="Grimwood J."/>
            <person name="Schmutz J."/>
            <person name="Soltis P."/>
            <person name="Soltis D."/>
            <person name="Chen Z.-H."/>
        </authorList>
    </citation>
    <scope>NUCLEOTIDE SEQUENCE</scope>
    <source>
        <strain evidence="17">Whitten #5841</strain>
        <tissue evidence="17">Leaf</tissue>
    </source>
</reference>
<dbReference type="InterPro" id="IPR013083">
    <property type="entry name" value="Znf_RING/FYVE/PHD"/>
</dbReference>
<feature type="compositionally biased region" description="Low complexity" evidence="14">
    <location>
        <begin position="207"/>
        <end position="216"/>
    </location>
</feature>
<dbReference type="GO" id="GO:0008270">
    <property type="term" value="F:zinc ion binding"/>
    <property type="evidence" value="ECO:0007669"/>
    <property type="project" value="UniProtKB-KW"/>
</dbReference>
<evidence type="ECO:0000256" key="1">
    <source>
        <dbReference type="ARBA" id="ARBA00000900"/>
    </source>
</evidence>
<evidence type="ECO:0000256" key="3">
    <source>
        <dbReference type="ARBA" id="ARBA00004906"/>
    </source>
</evidence>
<accession>A0A8T2S8F4</accession>
<dbReference type="InterPro" id="IPR001841">
    <property type="entry name" value="Znf_RING"/>
</dbReference>
<dbReference type="AlphaFoldDB" id="A0A8T2S8F4"/>
<dbReference type="SMART" id="SM00184">
    <property type="entry name" value="RING"/>
    <property type="match status" value="1"/>
</dbReference>
<gene>
    <name evidence="17" type="ORF">KP509_22G061300</name>
</gene>
<comment type="catalytic activity">
    <reaction evidence="1">
        <text>S-ubiquitinyl-[E2 ubiquitin-conjugating enzyme]-L-cysteine + [acceptor protein]-L-lysine = [E2 ubiquitin-conjugating enzyme]-L-cysteine + N(6)-ubiquitinyl-[acceptor protein]-L-lysine.</text>
        <dbReference type="EC" id="2.3.2.27"/>
    </reaction>
</comment>
<evidence type="ECO:0000256" key="5">
    <source>
        <dbReference type="ARBA" id="ARBA00022679"/>
    </source>
</evidence>
<name>A0A8T2S8F4_CERRI</name>
<keyword evidence="9" id="KW-0833">Ubl conjugation pathway</keyword>
<comment type="subcellular location">
    <subcellularLocation>
        <location evidence="2">Membrane</location>
        <topology evidence="2">Single-pass membrane protein</topology>
    </subcellularLocation>
</comment>
<comment type="caution">
    <text evidence="17">The sequence shown here is derived from an EMBL/GenBank/DDBJ whole genome shotgun (WGS) entry which is preliminary data.</text>
</comment>
<protein>
    <recommendedName>
        <fullName evidence="4">RING-type E3 ubiquitin transferase</fullName>
        <ecNumber evidence="4">2.3.2.27</ecNumber>
    </recommendedName>
</protein>
<dbReference type="EC" id="2.3.2.27" evidence="4"/>
<organism evidence="17 18">
    <name type="scientific">Ceratopteris richardii</name>
    <name type="common">Triangle waterfern</name>
    <dbReference type="NCBI Taxonomy" id="49495"/>
    <lineage>
        <taxon>Eukaryota</taxon>
        <taxon>Viridiplantae</taxon>
        <taxon>Streptophyta</taxon>
        <taxon>Embryophyta</taxon>
        <taxon>Tracheophyta</taxon>
        <taxon>Polypodiopsida</taxon>
        <taxon>Polypodiidae</taxon>
        <taxon>Polypodiales</taxon>
        <taxon>Pteridineae</taxon>
        <taxon>Pteridaceae</taxon>
        <taxon>Parkerioideae</taxon>
        <taxon>Ceratopteris</taxon>
    </lineage>
</organism>
<evidence type="ECO:0000256" key="15">
    <source>
        <dbReference type="SAM" id="Phobius"/>
    </source>
</evidence>
<keyword evidence="8 13" id="KW-0863">Zinc-finger</keyword>
<sequence>MSGVQSPLLIAPSENVSSRYVHLNSFFFPILGIVYLLWGVFALFYGIRRRHPGYYGPTIITRHLISFTSPSTTEPPSNAGLDPAAIAQIPTLLYKSAAAGDPAGGDASIPVALECAVCLGEFQDNQTLRVLPSCKHTFHMECIDMWLASHSTCPLCRIPLVFPSRLSNMDPKVQDVRISVEALQRTGVSREIASSSAEFTFSMPNQPTSSTPPSLTSDRRGEHAQEFSLQNPTHTYHVHCDVFVQGFLYRQT</sequence>
<dbReference type="EMBL" id="CM035427">
    <property type="protein sequence ID" value="KAH7307481.1"/>
    <property type="molecule type" value="Genomic_DNA"/>
</dbReference>
<dbReference type="OrthoDB" id="8062037at2759"/>
<keyword evidence="12 15" id="KW-0472">Membrane</keyword>
<evidence type="ECO:0000256" key="7">
    <source>
        <dbReference type="ARBA" id="ARBA00022723"/>
    </source>
</evidence>
<dbReference type="PANTHER" id="PTHR46913:SF1">
    <property type="entry name" value="RING-H2 FINGER PROTEIN ATL16"/>
    <property type="match status" value="1"/>
</dbReference>
<keyword evidence="18" id="KW-1185">Reference proteome</keyword>
<keyword evidence="10" id="KW-0862">Zinc</keyword>
<dbReference type="PANTHER" id="PTHR46913">
    <property type="entry name" value="RING-H2 FINGER PROTEIN ATL16"/>
    <property type="match status" value="1"/>
</dbReference>